<dbReference type="EMBL" id="QZWZ01000001">
    <property type="protein sequence ID" value="RJT42416.1"/>
    <property type="molecule type" value="Genomic_DNA"/>
</dbReference>
<sequence>MDTLTIGAKGISVSVDLAVGHLADMAIDIDGRRLQPLHRAPWVGAPRETLPENLPEGTVRLSGDFLCAPFSRSDVEEAPLHGWPANSAWDVVENSAIADGWRATFRLRRKVMGANVDKVLTLRDGNPFLYQEHVFSGGAGAISVAHHPMTAMKDGGRLAFSPKRFAATPADPLEPDPARGRFMLAYPARSADLSRFPTAGGGTADLGDYRSDRLREDFLTLVEADHGGPGWTALARRAEQDLVLVLKNPAELPITMLWFSNGGRDYAPWNGRHRGVLGIEDGRAAVGHAASLGDNWLKREGVATAFALAEGRSVSFRHVIGAVPLAGGEPPRDIETARDRMRIVAADGKAKEIAFDGDFLRIGRSVPA</sequence>
<accession>A0A3A5L9S4</accession>
<gene>
    <name evidence="1" type="ORF">D3227_00645</name>
</gene>
<evidence type="ECO:0008006" key="3">
    <source>
        <dbReference type="Google" id="ProtNLM"/>
    </source>
</evidence>
<name>A0A3A5L9S4_9HYPH</name>
<dbReference type="RefSeq" id="WP_120011762.1">
    <property type="nucleotide sequence ID" value="NZ_QZWZ01000001.1"/>
</dbReference>
<keyword evidence="2" id="KW-1185">Reference proteome</keyword>
<reference evidence="1 2" key="1">
    <citation type="submission" date="2018-09" db="EMBL/GenBank/DDBJ databases">
        <title>Mesorhizobium carmichaelinearum sp. nov. isolated from Carmichaelinea spp. root nodules in New Zealand.</title>
        <authorList>
            <person name="De Meyer S.E."/>
        </authorList>
    </citation>
    <scope>NUCLEOTIDE SEQUENCE [LARGE SCALE GENOMIC DNA]</scope>
    <source>
        <strain evidence="1 2">ICMP19557</strain>
    </source>
</reference>
<evidence type="ECO:0000313" key="2">
    <source>
        <dbReference type="Proteomes" id="UP000272706"/>
    </source>
</evidence>
<protein>
    <recommendedName>
        <fullName evidence="3">DUF4432 family protein</fullName>
    </recommendedName>
</protein>
<dbReference type="OrthoDB" id="7335506at2"/>
<proteinExistence type="predicted"/>
<evidence type="ECO:0000313" key="1">
    <source>
        <dbReference type="EMBL" id="RJT42416.1"/>
    </source>
</evidence>
<organism evidence="1 2">
    <name type="scientific">Mesorhizobium waimense</name>
    <dbReference type="NCBI Taxonomy" id="1300307"/>
    <lineage>
        <taxon>Bacteria</taxon>
        <taxon>Pseudomonadati</taxon>
        <taxon>Pseudomonadota</taxon>
        <taxon>Alphaproteobacteria</taxon>
        <taxon>Hyphomicrobiales</taxon>
        <taxon>Phyllobacteriaceae</taxon>
        <taxon>Mesorhizobium</taxon>
    </lineage>
</organism>
<dbReference type="AlphaFoldDB" id="A0A3A5L9S4"/>
<comment type="caution">
    <text evidence="1">The sequence shown here is derived from an EMBL/GenBank/DDBJ whole genome shotgun (WGS) entry which is preliminary data.</text>
</comment>
<dbReference type="Proteomes" id="UP000272706">
    <property type="component" value="Unassembled WGS sequence"/>
</dbReference>